<dbReference type="GO" id="GO:0006355">
    <property type="term" value="P:regulation of DNA-templated transcription"/>
    <property type="evidence" value="ECO:0007669"/>
    <property type="project" value="InterPro"/>
</dbReference>
<dbReference type="InterPro" id="IPR029063">
    <property type="entry name" value="SAM-dependent_MTases_sf"/>
</dbReference>
<feature type="binding site" evidence="5">
    <location>
        <position position="312"/>
    </location>
    <ligand>
        <name>S-adenosyl-L-methionine</name>
        <dbReference type="ChEBI" id="CHEBI:59789"/>
    </ligand>
</feature>
<dbReference type="SUPFAM" id="SSF53335">
    <property type="entry name" value="S-adenosyl-L-methionine-dependent methyltransferases"/>
    <property type="match status" value="1"/>
</dbReference>
<dbReference type="InterPro" id="IPR049560">
    <property type="entry name" value="MeTrfase_RsmB-F_NOP2_cat"/>
</dbReference>
<dbReference type="InterPro" id="IPR035926">
    <property type="entry name" value="NusB-like_sf"/>
</dbReference>
<feature type="domain" description="SAM-dependent MTase RsmB/NOP-type" evidence="7">
    <location>
        <begin position="152"/>
        <end position="438"/>
    </location>
</feature>
<dbReference type="EMBL" id="PSQJ01000001">
    <property type="protein sequence ID" value="PTL87075.1"/>
    <property type="molecule type" value="Genomic_DNA"/>
</dbReference>
<evidence type="ECO:0000313" key="8">
    <source>
        <dbReference type="EMBL" id="PTL87075.1"/>
    </source>
</evidence>
<dbReference type="Gene3D" id="1.10.940.10">
    <property type="entry name" value="NusB-like"/>
    <property type="match status" value="1"/>
</dbReference>
<dbReference type="PRINTS" id="PR02008">
    <property type="entry name" value="RCMTFAMILY"/>
</dbReference>
<dbReference type="InterPro" id="IPR023267">
    <property type="entry name" value="RCMT"/>
</dbReference>
<dbReference type="Pfam" id="PF01029">
    <property type="entry name" value="NusB"/>
    <property type="match status" value="1"/>
</dbReference>
<dbReference type="Proteomes" id="UP000240811">
    <property type="component" value="Unassembled WGS sequence"/>
</dbReference>
<evidence type="ECO:0000259" key="7">
    <source>
        <dbReference type="PROSITE" id="PS51686"/>
    </source>
</evidence>
<dbReference type="Pfam" id="PF01189">
    <property type="entry name" value="Methyltr_RsmB-F"/>
    <property type="match status" value="1"/>
</dbReference>
<keyword evidence="1 5" id="KW-0489">Methyltransferase</keyword>
<dbReference type="PROSITE" id="PS51686">
    <property type="entry name" value="SAM_MT_RSMB_NOP"/>
    <property type="match status" value="1"/>
</dbReference>
<evidence type="ECO:0000256" key="3">
    <source>
        <dbReference type="ARBA" id="ARBA00022691"/>
    </source>
</evidence>
<feature type="active site" description="Nucleophile" evidence="5">
    <location>
        <position position="365"/>
    </location>
</feature>
<feature type="coiled-coil region" evidence="6">
    <location>
        <begin position="269"/>
        <end position="296"/>
    </location>
</feature>
<evidence type="ECO:0000256" key="4">
    <source>
        <dbReference type="ARBA" id="ARBA00022884"/>
    </source>
</evidence>
<dbReference type="GO" id="GO:0003723">
    <property type="term" value="F:RNA binding"/>
    <property type="evidence" value="ECO:0007669"/>
    <property type="project" value="UniProtKB-UniRule"/>
</dbReference>
<name>A0A2T4VZ79_9HYPH</name>
<sequence length="439" mass="49137">MKPGMNVRVVSSNLLSLVMKKHISLSSLLDTEHGDPAFLRLSNIDQALVRAILNTTLRFLPRIDAVLDFLLVFPLPKKNHSLKQLLRVSIAQILYLDVADYAVVDLSVEQVKYDKKNRYFSKLVNYILRRTSQEKTELLNRFSEISVIPEWFSTRLDSFYGKEVRYAISESLLASSYIDLTVKSDVTMWANKLNAVVLPTGGIRLKEFKGNISSIPGFDDGDWWVQDAAASIPVQLFGELENVSVLDLCAAPGGKTAQLIMAGAKVTALDISQRRLRKLKDNLRRLDLSADVIESNAFDYCPETLFDAVLVDSPCSSTGTVRRHPDVLWTRNMDDIVKSANFQESLLLHGLNLIKPGGLIVFSNCSLDKQDSEEVVMRVLKNSLGSVELVPLTVDNWKNIAMAITNEGWIRITPDMFREIEGASPGIDGFFAAVLRRIM</sequence>
<evidence type="ECO:0000256" key="2">
    <source>
        <dbReference type="ARBA" id="ARBA00022679"/>
    </source>
</evidence>
<dbReference type="InterPro" id="IPR006027">
    <property type="entry name" value="NusB_RsmB_TIM44"/>
</dbReference>
<dbReference type="GO" id="GO:0001510">
    <property type="term" value="P:RNA methylation"/>
    <property type="evidence" value="ECO:0007669"/>
    <property type="project" value="InterPro"/>
</dbReference>
<accession>A0A2T4VZ79</accession>
<dbReference type="CDD" id="cd02440">
    <property type="entry name" value="AdoMet_MTases"/>
    <property type="match status" value="1"/>
</dbReference>
<dbReference type="PANTHER" id="PTHR22807:SF61">
    <property type="entry name" value="NOL1_NOP2_SUN FAMILY PROTEIN _ ANTITERMINATION NUSB DOMAIN-CONTAINING PROTEIN"/>
    <property type="match status" value="1"/>
</dbReference>
<evidence type="ECO:0000256" key="5">
    <source>
        <dbReference type="PROSITE-ProRule" id="PRU01023"/>
    </source>
</evidence>
<dbReference type="Gene3D" id="3.40.50.150">
    <property type="entry name" value="Vaccinia Virus protein VP39"/>
    <property type="match status" value="1"/>
</dbReference>
<dbReference type="InterPro" id="IPR001678">
    <property type="entry name" value="MeTrfase_RsmB-F_NOP2_dom"/>
</dbReference>
<feature type="binding site" evidence="5">
    <location>
        <begin position="249"/>
        <end position="255"/>
    </location>
    <ligand>
        <name>S-adenosyl-L-methionine</name>
        <dbReference type="ChEBI" id="CHEBI:59789"/>
    </ligand>
</feature>
<evidence type="ECO:0000256" key="1">
    <source>
        <dbReference type="ARBA" id="ARBA00022603"/>
    </source>
</evidence>
<keyword evidence="4 5" id="KW-0694">RNA-binding</keyword>
<dbReference type="GO" id="GO:0008173">
    <property type="term" value="F:RNA methyltransferase activity"/>
    <property type="evidence" value="ECO:0007669"/>
    <property type="project" value="InterPro"/>
</dbReference>
<dbReference type="AlphaFoldDB" id="A0A2T4VZ79"/>
<keyword evidence="2 5" id="KW-0808">Transferase</keyword>
<dbReference type="SUPFAM" id="SSF48013">
    <property type="entry name" value="NusB-like"/>
    <property type="match status" value="1"/>
</dbReference>
<comment type="caution">
    <text evidence="5">Lacks conserved residue(s) required for the propagation of feature annotation.</text>
</comment>
<comment type="caution">
    <text evidence="8">The sequence shown here is derived from an EMBL/GenBank/DDBJ whole genome shotgun (WGS) entry which is preliminary data.</text>
</comment>
<keyword evidence="6" id="KW-0175">Coiled coil</keyword>
<comment type="similarity">
    <text evidence="5">Belongs to the class I-like SAM-binding methyltransferase superfamily. RsmB/NOP family.</text>
</comment>
<keyword evidence="3 5" id="KW-0949">S-adenosyl-L-methionine</keyword>
<evidence type="ECO:0000256" key="6">
    <source>
        <dbReference type="SAM" id="Coils"/>
    </source>
</evidence>
<dbReference type="PANTHER" id="PTHR22807">
    <property type="entry name" value="NOP2 YEAST -RELATED NOL1/NOP2/FMU SUN DOMAIN-CONTAINING"/>
    <property type="match status" value="1"/>
</dbReference>
<proteinExistence type="inferred from homology"/>
<protein>
    <submittedName>
        <fullName evidence="8">MFS transporter</fullName>
    </submittedName>
</protein>
<gene>
    <name evidence="8" type="ORF">C4617_00345</name>
</gene>
<evidence type="ECO:0000313" key="9">
    <source>
        <dbReference type="Proteomes" id="UP000240811"/>
    </source>
</evidence>
<organism evidence="8 9">
    <name type="scientific">Candidatus Liberibacter europaeus</name>
    <dbReference type="NCBI Taxonomy" id="744859"/>
    <lineage>
        <taxon>Bacteria</taxon>
        <taxon>Pseudomonadati</taxon>
        <taxon>Pseudomonadota</taxon>
        <taxon>Alphaproteobacteria</taxon>
        <taxon>Hyphomicrobiales</taxon>
        <taxon>Rhizobiaceae</taxon>
        <taxon>Liberibacter</taxon>
    </lineage>
</organism>
<reference evidence="9" key="1">
    <citation type="submission" date="2018-02" db="EMBL/GenBank/DDBJ databases">
        <title>Genome sequence of Candidatus Liberibacter europaeus.</title>
        <authorList>
            <person name="Frampton R.A."/>
            <person name="Thompson S.M."/>
            <person name="David C."/>
            <person name="Addison S.M."/>
            <person name="Smith G.R."/>
        </authorList>
    </citation>
    <scope>NUCLEOTIDE SEQUENCE [LARGE SCALE GENOMIC DNA]</scope>
</reference>
<feature type="binding site" evidence="5">
    <location>
        <position position="270"/>
    </location>
    <ligand>
        <name>S-adenosyl-L-methionine</name>
        <dbReference type="ChEBI" id="CHEBI:59789"/>
    </ligand>
</feature>